<evidence type="ECO:0000313" key="3">
    <source>
        <dbReference type="Proteomes" id="UP000215914"/>
    </source>
</evidence>
<dbReference type="EMBL" id="MNCJ02000323">
    <property type="protein sequence ID" value="KAF5796120.1"/>
    <property type="molecule type" value="Genomic_DNA"/>
</dbReference>
<accession>A0A251U8T9</accession>
<evidence type="ECO:0000313" key="2">
    <source>
        <dbReference type="EMBL" id="OTG19192.1"/>
    </source>
</evidence>
<protein>
    <submittedName>
        <fullName evidence="2">Uncharacterized protein</fullName>
    </submittedName>
</protein>
<dbReference type="Proteomes" id="UP000215914">
    <property type="component" value="Chromosome 8"/>
</dbReference>
<organism evidence="2 3">
    <name type="scientific">Helianthus annuus</name>
    <name type="common">Common sunflower</name>
    <dbReference type="NCBI Taxonomy" id="4232"/>
    <lineage>
        <taxon>Eukaryota</taxon>
        <taxon>Viridiplantae</taxon>
        <taxon>Streptophyta</taxon>
        <taxon>Embryophyta</taxon>
        <taxon>Tracheophyta</taxon>
        <taxon>Spermatophyta</taxon>
        <taxon>Magnoliopsida</taxon>
        <taxon>eudicotyledons</taxon>
        <taxon>Gunneridae</taxon>
        <taxon>Pentapetalae</taxon>
        <taxon>asterids</taxon>
        <taxon>campanulids</taxon>
        <taxon>Asterales</taxon>
        <taxon>Asteraceae</taxon>
        <taxon>Asteroideae</taxon>
        <taxon>Heliantheae alliance</taxon>
        <taxon>Heliantheae</taxon>
        <taxon>Helianthus</taxon>
    </lineage>
</organism>
<reference evidence="1 3" key="1">
    <citation type="journal article" date="2017" name="Nature">
        <title>The sunflower genome provides insights into oil metabolism, flowering and Asterid evolution.</title>
        <authorList>
            <person name="Badouin H."/>
            <person name="Gouzy J."/>
            <person name="Grassa C.J."/>
            <person name="Murat F."/>
            <person name="Staton S.E."/>
            <person name="Cottret L."/>
            <person name="Lelandais-Briere C."/>
            <person name="Owens G.L."/>
            <person name="Carrere S."/>
            <person name="Mayjonade B."/>
            <person name="Legrand L."/>
            <person name="Gill N."/>
            <person name="Kane N.C."/>
            <person name="Bowers J.E."/>
            <person name="Hubner S."/>
            <person name="Bellec A."/>
            <person name="Berard A."/>
            <person name="Berges H."/>
            <person name="Blanchet N."/>
            <person name="Boniface M.C."/>
            <person name="Brunel D."/>
            <person name="Catrice O."/>
            <person name="Chaidir N."/>
            <person name="Claudel C."/>
            <person name="Donnadieu C."/>
            <person name="Faraut T."/>
            <person name="Fievet G."/>
            <person name="Helmstetter N."/>
            <person name="King M."/>
            <person name="Knapp S.J."/>
            <person name="Lai Z."/>
            <person name="Le Paslier M.C."/>
            <person name="Lippi Y."/>
            <person name="Lorenzon L."/>
            <person name="Mandel J.R."/>
            <person name="Marage G."/>
            <person name="Marchand G."/>
            <person name="Marquand E."/>
            <person name="Bret-Mestries E."/>
            <person name="Morien E."/>
            <person name="Nambeesan S."/>
            <person name="Nguyen T."/>
            <person name="Pegot-Espagnet P."/>
            <person name="Pouilly N."/>
            <person name="Raftis F."/>
            <person name="Sallet E."/>
            <person name="Schiex T."/>
            <person name="Thomas J."/>
            <person name="Vandecasteele C."/>
            <person name="Vares D."/>
            <person name="Vear F."/>
            <person name="Vautrin S."/>
            <person name="Crespi M."/>
            <person name="Mangin B."/>
            <person name="Burke J.M."/>
            <person name="Salse J."/>
            <person name="Munos S."/>
            <person name="Vincourt P."/>
            <person name="Rieseberg L.H."/>
            <person name="Langlade N.B."/>
        </authorList>
    </citation>
    <scope>NUCLEOTIDE SEQUENCE [LARGE SCALE GENOMIC DNA]</scope>
    <source>
        <strain evidence="3">cv. SF193</strain>
        <tissue evidence="1">Leaves</tissue>
    </source>
</reference>
<gene>
    <name evidence="2" type="ORF">HannXRQ_Chr08g0231331</name>
    <name evidence="1" type="ORF">HanXRQr2_Chr08g0347701</name>
</gene>
<evidence type="ECO:0000313" key="1">
    <source>
        <dbReference type="EMBL" id="KAF5796120.1"/>
    </source>
</evidence>
<dbReference type="EMBL" id="CM007897">
    <property type="protein sequence ID" value="OTG19192.1"/>
    <property type="molecule type" value="Genomic_DNA"/>
</dbReference>
<dbReference type="InParanoid" id="A0A251U8T9"/>
<reference evidence="1" key="3">
    <citation type="submission" date="2020-06" db="EMBL/GenBank/DDBJ databases">
        <title>Helianthus annuus Genome sequencing and assembly Release 2.</title>
        <authorList>
            <person name="Gouzy J."/>
            <person name="Langlade N."/>
            <person name="Munos S."/>
        </authorList>
    </citation>
    <scope>NUCLEOTIDE SEQUENCE</scope>
    <source>
        <tissue evidence="1">Leaves</tissue>
    </source>
</reference>
<name>A0A251U8T9_HELAN</name>
<keyword evidence="3" id="KW-1185">Reference proteome</keyword>
<proteinExistence type="predicted"/>
<reference evidence="2" key="2">
    <citation type="submission" date="2017-02" db="EMBL/GenBank/DDBJ databases">
        <title>Sunflower complete genome.</title>
        <authorList>
            <person name="Langlade N."/>
            <person name="Munos S."/>
        </authorList>
    </citation>
    <scope>NUCLEOTIDE SEQUENCE [LARGE SCALE GENOMIC DNA]</scope>
    <source>
        <tissue evidence="2">Leaves</tissue>
    </source>
</reference>
<dbReference type="AlphaFoldDB" id="A0A251U8T9"/>
<dbReference type="Gramene" id="mRNA:HanXRQr2_Chr08g0347701">
    <property type="protein sequence ID" value="mRNA:HanXRQr2_Chr08g0347701"/>
    <property type="gene ID" value="HanXRQr2_Chr08g0347701"/>
</dbReference>
<sequence length="55" mass="5600">MSDDSNIGGGSDVRPVIGDGFQWLSVTNPREPTQIGSLGGGSVRVPTAVGSEVGW</sequence>